<dbReference type="AlphaFoldDB" id="A0AAD9P7L2"/>
<evidence type="ECO:0008006" key="4">
    <source>
        <dbReference type="Google" id="ProtNLM"/>
    </source>
</evidence>
<organism evidence="2 3">
    <name type="scientific">Ridgeia piscesae</name>
    <name type="common">Tubeworm</name>
    <dbReference type="NCBI Taxonomy" id="27915"/>
    <lineage>
        <taxon>Eukaryota</taxon>
        <taxon>Metazoa</taxon>
        <taxon>Spiralia</taxon>
        <taxon>Lophotrochozoa</taxon>
        <taxon>Annelida</taxon>
        <taxon>Polychaeta</taxon>
        <taxon>Sedentaria</taxon>
        <taxon>Canalipalpata</taxon>
        <taxon>Sabellida</taxon>
        <taxon>Siboglinidae</taxon>
        <taxon>Ridgeia</taxon>
    </lineage>
</organism>
<dbReference type="Pfam" id="PF00995">
    <property type="entry name" value="Sec1"/>
    <property type="match status" value="1"/>
</dbReference>
<name>A0AAD9P7L2_RIDPI</name>
<accession>A0AAD9P7L2</accession>
<dbReference type="InterPro" id="IPR036045">
    <property type="entry name" value="Sec1-like_sf"/>
</dbReference>
<sequence length="76" mass="8156">MGQLKDRPQDIIVFIIGGATYEEALLVYSLSANTPGVRIVLGGTAVHNMSSFLEEISLATEGLRSTARVAPRSRPI</sequence>
<gene>
    <name evidence="2" type="ORF">NP493_104g04040</name>
</gene>
<dbReference type="InterPro" id="IPR001619">
    <property type="entry name" value="Sec1-like"/>
</dbReference>
<dbReference type="GO" id="GO:0016192">
    <property type="term" value="P:vesicle-mediated transport"/>
    <property type="evidence" value="ECO:0007669"/>
    <property type="project" value="InterPro"/>
</dbReference>
<keyword evidence="3" id="KW-1185">Reference proteome</keyword>
<dbReference type="InterPro" id="IPR027482">
    <property type="entry name" value="Sec1-like_dom2"/>
</dbReference>
<comment type="caution">
    <text evidence="2">The sequence shown here is derived from an EMBL/GenBank/DDBJ whole genome shotgun (WGS) entry which is preliminary data.</text>
</comment>
<dbReference type="Gene3D" id="3.40.50.1910">
    <property type="match status" value="1"/>
</dbReference>
<evidence type="ECO:0000313" key="3">
    <source>
        <dbReference type="Proteomes" id="UP001209878"/>
    </source>
</evidence>
<dbReference type="Proteomes" id="UP001209878">
    <property type="component" value="Unassembled WGS sequence"/>
</dbReference>
<reference evidence="2" key="1">
    <citation type="journal article" date="2023" name="Mol. Biol. Evol.">
        <title>Third-Generation Sequencing Reveals the Adaptive Role of the Epigenome in Three Deep-Sea Polychaetes.</title>
        <authorList>
            <person name="Perez M."/>
            <person name="Aroh O."/>
            <person name="Sun Y."/>
            <person name="Lan Y."/>
            <person name="Juniper S.K."/>
            <person name="Young C.R."/>
            <person name="Angers B."/>
            <person name="Qian P.Y."/>
        </authorList>
    </citation>
    <scope>NUCLEOTIDE SEQUENCE</scope>
    <source>
        <strain evidence="2">R07B-5</strain>
    </source>
</reference>
<evidence type="ECO:0000256" key="1">
    <source>
        <dbReference type="ARBA" id="ARBA00009884"/>
    </source>
</evidence>
<dbReference type="EMBL" id="JAODUO010000104">
    <property type="protein sequence ID" value="KAK2189512.1"/>
    <property type="molecule type" value="Genomic_DNA"/>
</dbReference>
<dbReference type="SUPFAM" id="SSF56815">
    <property type="entry name" value="Sec1/munc18-like (SM) proteins"/>
    <property type="match status" value="1"/>
</dbReference>
<proteinExistence type="inferred from homology"/>
<protein>
    <recommendedName>
        <fullName evidence="4">Vacuolar protein sorting-associated protein 45</fullName>
    </recommendedName>
</protein>
<evidence type="ECO:0000313" key="2">
    <source>
        <dbReference type="EMBL" id="KAK2189512.1"/>
    </source>
</evidence>
<comment type="similarity">
    <text evidence="1">Belongs to the STXBP/unc-18/SEC1 family.</text>
</comment>